<sequence>MERINKGLCFKCGGKWGPTHVCPDRHLRLLIWEGEEDEVVPSPDSSTIREDQPNIDVQDMACQVLDYYALDPGELARSKTIKLEGMLAGYPILLLVDNGASHNFMARELVSSLNLEVMQTKAFSVGLVILVEKKDDSWRMCVDYRVLNKVTVLDKYSIPTINELIDELHGSQFFSKIDLNLGFHQIRMQETDIHKTAFRTHEGHYEYLVMPFGLVNAPSTFQSTMNSVFRPLLRRCVLVFVDDILIYSLDWQSYISHLHDVLSLLSSHQFVANHKKCSFGFCSVDYLGHVIYGRGVEMDPSKVKVVMDWPTLLNVKDVHGFLGLTGYYRCFIKDYGKLAQPLTETTSSRSNTRNLSYPELMERINKGLCFKCGGKWGPTHVCPDRHLRLLIWEGEEDEVVPSPDSSTIREDQPNIDVQDMACQVLDYYALDPGELARSKTTLKLLHQTATINEYVEAFEVLTAQISPLTEEQYMGFFLRGLREDIRLEVLTFEPPNRHRLISVARLIE</sequence>
<dbReference type="InterPro" id="IPR053134">
    <property type="entry name" value="RNA-dir_DNA_polymerase"/>
</dbReference>
<dbReference type="CDD" id="cd01647">
    <property type="entry name" value="RT_LTR"/>
    <property type="match status" value="1"/>
</dbReference>
<dbReference type="InterPro" id="IPR043502">
    <property type="entry name" value="DNA/RNA_pol_sf"/>
</dbReference>
<keyword evidence="5" id="KW-0255">Endonuclease</keyword>
<dbReference type="GO" id="GO:0008233">
    <property type="term" value="F:peptidase activity"/>
    <property type="evidence" value="ECO:0007669"/>
    <property type="project" value="UniProtKB-KW"/>
</dbReference>
<name>A0A151SEJ8_CAJCA</name>
<dbReference type="InterPro" id="IPR043128">
    <property type="entry name" value="Rev_trsase/Diguanyl_cyclase"/>
</dbReference>
<dbReference type="GO" id="GO:0003964">
    <property type="term" value="F:RNA-directed DNA polymerase activity"/>
    <property type="evidence" value="ECO:0007669"/>
    <property type="project" value="UniProtKB-KW"/>
</dbReference>
<dbReference type="InterPro" id="IPR005162">
    <property type="entry name" value="Retrotrans_gag_dom"/>
</dbReference>
<dbReference type="Pfam" id="PF00078">
    <property type="entry name" value="RVT_1"/>
    <property type="match status" value="1"/>
</dbReference>
<dbReference type="EMBL" id="KQ483415">
    <property type="protein sequence ID" value="KYP53199.1"/>
    <property type="molecule type" value="Genomic_DNA"/>
</dbReference>
<proteinExistence type="predicted"/>
<dbReference type="FunFam" id="3.10.10.10:FF:000007">
    <property type="entry name" value="Retrovirus-related Pol polyprotein from transposon 17.6-like Protein"/>
    <property type="match status" value="1"/>
</dbReference>
<keyword evidence="1" id="KW-0645">Protease</keyword>
<dbReference type="GO" id="GO:0004519">
    <property type="term" value="F:endonuclease activity"/>
    <property type="evidence" value="ECO:0007669"/>
    <property type="project" value="UniProtKB-KW"/>
</dbReference>
<dbReference type="PANTHER" id="PTHR24559">
    <property type="entry name" value="TRANSPOSON TY3-I GAG-POL POLYPROTEIN"/>
    <property type="match status" value="1"/>
</dbReference>
<organism evidence="9 10">
    <name type="scientific">Cajanus cajan</name>
    <name type="common">Pigeon pea</name>
    <name type="synonym">Cajanus indicus</name>
    <dbReference type="NCBI Taxonomy" id="3821"/>
    <lineage>
        <taxon>Eukaryota</taxon>
        <taxon>Viridiplantae</taxon>
        <taxon>Streptophyta</taxon>
        <taxon>Embryophyta</taxon>
        <taxon>Tracheophyta</taxon>
        <taxon>Spermatophyta</taxon>
        <taxon>Magnoliopsida</taxon>
        <taxon>eudicotyledons</taxon>
        <taxon>Gunneridae</taxon>
        <taxon>Pentapetalae</taxon>
        <taxon>rosids</taxon>
        <taxon>fabids</taxon>
        <taxon>Fabales</taxon>
        <taxon>Fabaceae</taxon>
        <taxon>Papilionoideae</taxon>
        <taxon>50 kb inversion clade</taxon>
        <taxon>NPAAA clade</taxon>
        <taxon>indigoferoid/millettioid clade</taxon>
        <taxon>Phaseoleae</taxon>
        <taxon>Cajanus</taxon>
    </lineage>
</organism>
<dbReference type="Pfam" id="PF03732">
    <property type="entry name" value="Retrotrans_gag"/>
    <property type="match status" value="1"/>
</dbReference>
<dbReference type="Proteomes" id="UP000075243">
    <property type="component" value="Unassembled WGS sequence"/>
</dbReference>
<dbReference type="InterPro" id="IPR000477">
    <property type="entry name" value="RT_dom"/>
</dbReference>
<dbReference type="Gene3D" id="3.10.10.10">
    <property type="entry name" value="HIV Type 1 Reverse Transcriptase, subunit A, domain 1"/>
    <property type="match status" value="1"/>
</dbReference>
<keyword evidence="10" id="KW-1185">Reference proteome</keyword>
<keyword evidence="3" id="KW-0548">Nucleotidyltransferase</keyword>
<evidence type="ECO:0000313" key="9">
    <source>
        <dbReference type="EMBL" id="KYP53199.1"/>
    </source>
</evidence>
<dbReference type="GO" id="GO:0006508">
    <property type="term" value="P:proteolysis"/>
    <property type="evidence" value="ECO:0007669"/>
    <property type="project" value="UniProtKB-KW"/>
</dbReference>
<keyword evidence="6" id="KW-0378">Hydrolase</keyword>
<keyword evidence="2" id="KW-0808">Transferase</keyword>
<dbReference type="Gramene" id="C.cajan_24151.t">
    <property type="protein sequence ID" value="C.cajan_24151.t"/>
    <property type="gene ID" value="C.cajan_24151"/>
</dbReference>
<protein>
    <submittedName>
        <fullName evidence="9">Retrovirus-related Pol polyprotein from transposon 297 family</fullName>
    </submittedName>
</protein>
<evidence type="ECO:0000256" key="6">
    <source>
        <dbReference type="ARBA" id="ARBA00022801"/>
    </source>
</evidence>
<feature type="domain" description="Reverse transcriptase" evidence="8">
    <location>
        <begin position="112"/>
        <end position="291"/>
    </location>
</feature>
<gene>
    <name evidence="9" type="ORF">KK1_024825</name>
</gene>
<dbReference type="PROSITE" id="PS50878">
    <property type="entry name" value="RT_POL"/>
    <property type="match status" value="1"/>
</dbReference>
<evidence type="ECO:0000313" key="10">
    <source>
        <dbReference type="Proteomes" id="UP000075243"/>
    </source>
</evidence>
<keyword evidence="4" id="KW-0540">Nuclease</keyword>
<dbReference type="SUPFAM" id="SSF56672">
    <property type="entry name" value="DNA/RNA polymerases"/>
    <property type="match status" value="1"/>
</dbReference>
<evidence type="ECO:0000256" key="3">
    <source>
        <dbReference type="ARBA" id="ARBA00022695"/>
    </source>
</evidence>
<reference evidence="9" key="1">
    <citation type="journal article" date="2012" name="Nat. Biotechnol.">
        <title>Draft genome sequence of pigeonpea (Cajanus cajan), an orphan legume crop of resource-poor farmers.</title>
        <authorList>
            <person name="Varshney R.K."/>
            <person name="Chen W."/>
            <person name="Li Y."/>
            <person name="Bharti A.K."/>
            <person name="Saxena R.K."/>
            <person name="Schlueter J.A."/>
            <person name="Donoghue M.T."/>
            <person name="Azam S."/>
            <person name="Fan G."/>
            <person name="Whaley A.M."/>
            <person name="Farmer A.D."/>
            <person name="Sheridan J."/>
            <person name="Iwata A."/>
            <person name="Tuteja R."/>
            <person name="Penmetsa R.V."/>
            <person name="Wu W."/>
            <person name="Upadhyaya H.D."/>
            <person name="Yang S.P."/>
            <person name="Shah T."/>
            <person name="Saxena K.B."/>
            <person name="Michael T."/>
            <person name="McCombie W.R."/>
            <person name="Yang B."/>
            <person name="Zhang G."/>
            <person name="Yang H."/>
            <person name="Wang J."/>
            <person name="Spillane C."/>
            <person name="Cook D.R."/>
            <person name="May G.D."/>
            <person name="Xu X."/>
            <person name="Jackson S.A."/>
        </authorList>
    </citation>
    <scope>NUCLEOTIDE SEQUENCE [LARGE SCALE GENOMIC DNA]</scope>
</reference>
<keyword evidence="7" id="KW-0695">RNA-directed DNA polymerase</keyword>
<evidence type="ECO:0000256" key="4">
    <source>
        <dbReference type="ARBA" id="ARBA00022722"/>
    </source>
</evidence>
<evidence type="ECO:0000256" key="1">
    <source>
        <dbReference type="ARBA" id="ARBA00022670"/>
    </source>
</evidence>
<dbReference type="PANTHER" id="PTHR24559:SF450">
    <property type="entry name" value="RNA-DIRECTED DNA POLYMERASE HOMOLOG"/>
    <property type="match status" value="1"/>
</dbReference>
<evidence type="ECO:0000256" key="2">
    <source>
        <dbReference type="ARBA" id="ARBA00022679"/>
    </source>
</evidence>
<evidence type="ECO:0000259" key="8">
    <source>
        <dbReference type="PROSITE" id="PS50878"/>
    </source>
</evidence>
<accession>A0A151SEJ8</accession>
<evidence type="ECO:0000256" key="7">
    <source>
        <dbReference type="ARBA" id="ARBA00022918"/>
    </source>
</evidence>
<dbReference type="Gene3D" id="3.30.70.270">
    <property type="match status" value="2"/>
</dbReference>
<evidence type="ECO:0000256" key="5">
    <source>
        <dbReference type="ARBA" id="ARBA00022759"/>
    </source>
</evidence>
<dbReference type="AlphaFoldDB" id="A0A151SEJ8"/>